<proteinExistence type="predicted"/>
<accession>A0A1X6WNH1</accession>
<keyword evidence="1" id="KW-0687">Ribonucleoprotein</keyword>
<organism evidence="1 2">
    <name type="scientific">Vagococcus fluvialis bH819</name>
    <dbReference type="NCBI Taxonomy" id="1255619"/>
    <lineage>
        <taxon>Bacteria</taxon>
        <taxon>Bacillati</taxon>
        <taxon>Bacillota</taxon>
        <taxon>Bacilli</taxon>
        <taxon>Lactobacillales</taxon>
        <taxon>Enterococcaceae</taxon>
        <taxon>Vagococcus</taxon>
    </lineage>
</organism>
<dbReference type="Pfam" id="PF02620">
    <property type="entry name" value="YceD"/>
    <property type="match status" value="1"/>
</dbReference>
<reference evidence="2" key="1">
    <citation type="submission" date="2017-02" db="EMBL/GenBank/DDBJ databases">
        <authorList>
            <person name="Dridi B."/>
        </authorList>
    </citation>
    <scope>NUCLEOTIDE SEQUENCE [LARGE SCALE GENOMIC DNA]</scope>
    <source>
        <strain evidence="2">bH819</strain>
    </source>
</reference>
<dbReference type="RefSeq" id="WP_086951497.1">
    <property type="nucleotide sequence ID" value="NZ_FWFD01000009.1"/>
</dbReference>
<dbReference type="GO" id="GO:0005840">
    <property type="term" value="C:ribosome"/>
    <property type="evidence" value="ECO:0007669"/>
    <property type="project" value="UniProtKB-KW"/>
</dbReference>
<evidence type="ECO:0000313" key="2">
    <source>
        <dbReference type="Proteomes" id="UP000195918"/>
    </source>
</evidence>
<protein>
    <submittedName>
        <fullName evidence="1">COG1399 protein in cluster with ribosomal protein L32p, Firmicutes subfamily</fullName>
    </submittedName>
</protein>
<dbReference type="EMBL" id="FWFD01000009">
    <property type="protein sequence ID" value="SLM85864.1"/>
    <property type="molecule type" value="Genomic_DNA"/>
</dbReference>
<evidence type="ECO:0000313" key="1">
    <source>
        <dbReference type="EMBL" id="SLM85864.1"/>
    </source>
</evidence>
<keyword evidence="1" id="KW-0689">Ribosomal protein</keyword>
<gene>
    <name evidence="1" type="ORF">FM121_07165</name>
</gene>
<name>A0A1X6WNH1_9ENTE</name>
<sequence length="188" mass="21395">MKWALAELNKFKNSQVDFKEALNLKESLQTREPFILDLEAVLVEGFIQVDKLGYLAHFTVETVITLPSSRSLEPVEVPLSLVIDEEYMTDSQIEALKDISDEEKELIIPLEKDLIDLTEAVEDYILLNLPLQVLTAEEEQSTLELPKGDFWQVLSEEDIAFAESIDSETKIDPRLAKLSELLVTKDDE</sequence>
<dbReference type="InterPro" id="IPR003772">
    <property type="entry name" value="YceD"/>
</dbReference>
<keyword evidence="2" id="KW-1185">Reference proteome</keyword>
<dbReference type="OrthoDB" id="9790372at2"/>
<dbReference type="AlphaFoldDB" id="A0A1X6WNH1"/>
<dbReference type="Proteomes" id="UP000195918">
    <property type="component" value="Unassembled WGS sequence"/>
</dbReference>